<dbReference type="Gene3D" id="3.20.20.70">
    <property type="entry name" value="Aldolase class I"/>
    <property type="match status" value="1"/>
</dbReference>
<dbReference type="PIR" id="A69037">
    <property type="entry name" value="A69037"/>
</dbReference>
<organism evidence="1 2">
    <name type="scientific">Methanothermobacter thermautotrophicus (strain ATCC 29096 / DSM 1053 / JCM 10044 / NBRC 100330 / Delta H)</name>
    <name type="common">Methanobacterium thermoautotrophicum</name>
    <dbReference type="NCBI Taxonomy" id="187420"/>
    <lineage>
        <taxon>Archaea</taxon>
        <taxon>Methanobacteriati</taxon>
        <taxon>Methanobacteriota</taxon>
        <taxon>Methanomada group</taxon>
        <taxon>Methanobacteria</taxon>
        <taxon>Methanobacteriales</taxon>
        <taxon>Methanobacteriaceae</taxon>
        <taxon>Methanothermobacter</taxon>
    </lineage>
</organism>
<reference evidence="1 2" key="1">
    <citation type="journal article" date="1997" name="J. Bacteriol.">
        <title>Complete genome sequence of Methanobacterium thermoautotrophicum deltaH: functional analysis and comparative genomics.</title>
        <authorList>
            <person name="Smith D.R."/>
            <person name="Doucette-Stamm L.A."/>
            <person name="Deloughery C."/>
            <person name="Lee H.-M."/>
            <person name="Dubois J."/>
            <person name="Aldredge T."/>
            <person name="Bashirzadeh R."/>
            <person name="Blakely D."/>
            <person name="Cook R."/>
            <person name="Gilbert K."/>
            <person name="Harrison D."/>
            <person name="Hoang L."/>
            <person name="Keagle P."/>
            <person name="Lumm W."/>
            <person name="Pothier B."/>
            <person name="Qiu D."/>
            <person name="Spadafora R."/>
            <person name="Vicare R."/>
            <person name="Wang Y."/>
            <person name="Wierzbowski J."/>
            <person name="Gibson R."/>
            <person name="Jiwani N."/>
            <person name="Caruso A."/>
            <person name="Bush D."/>
            <person name="Safer H."/>
            <person name="Patwell D."/>
            <person name="Prabhakar S."/>
            <person name="McDougall S."/>
            <person name="Shimer G."/>
            <person name="Goyal A."/>
            <person name="Pietrovski S."/>
            <person name="Church G.M."/>
            <person name="Daniels C.J."/>
            <person name="Mao J.-i."/>
            <person name="Rice P."/>
            <person name="Nolling J."/>
            <person name="Reeve J.N."/>
        </authorList>
    </citation>
    <scope>NUCLEOTIDE SEQUENCE [LARGE SCALE GENOMIC DNA]</scope>
    <source>
        <strain evidence="2">ATCC 29096 / DSM 1053 / JCM 10044 / NBRC 100330 / Delta H</strain>
    </source>
</reference>
<dbReference type="InterPro" id="IPR058240">
    <property type="entry name" value="rSAM_sf"/>
</dbReference>
<dbReference type="EnsemblBacteria" id="AAB85760">
    <property type="protein sequence ID" value="AAB85760"/>
    <property type="gene ID" value="MTH_1278"/>
</dbReference>
<dbReference type="SUPFAM" id="SSF102114">
    <property type="entry name" value="Radical SAM enzymes"/>
    <property type="match status" value="1"/>
</dbReference>
<dbReference type="InterPro" id="IPR013785">
    <property type="entry name" value="Aldolase_TIM"/>
</dbReference>
<dbReference type="KEGG" id="mth:MTH_1278"/>
<dbReference type="STRING" id="187420.MTH_1278"/>
<dbReference type="EMBL" id="AE000666">
    <property type="protein sequence ID" value="AAB85760.1"/>
    <property type="molecule type" value="Genomic_DNA"/>
</dbReference>
<dbReference type="HOGENOM" id="CLU_2243907_0_0_2"/>
<accession>O27339</accession>
<evidence type="ECO:0000313" key="2">
    <source>
        <dbReference type="Proteomes" id="UP000005223"/>
    </source>
</evidence>
<name>O27339_METTH</name>
<dbReference type="InParanoid" id="O27339"/>
<evidence type="ECO:0000313" key="1">
    <source>
        <dbReference type="EMBL" id="AAB85760.1"/>
    </source>
</evidence>
<dbReference type="AlphaFoldDB" id="O27339"/>
<proteinExistence type="predicted"/>
<sequence>MSDMNVIDSLKERNILELMERAGKITLENHGDVISLERAVFLSWWCERGDCAFCYMSTQKPRIKDPSRARRNINAILAEAEICRRIGWNIEFLSGGYGPSQEWK</sequence>
<protein>
    <submittedName>
        <fullName evidence="1">Conserved protein</fullName>
    </submittedName>
</protein>
<gene>
    <name evidence="1" type="ordered locus">MTH_1278</name>
</gene>
<dbReference type="Proteomes" id="UP000005223">
    <property type="component" value="Chromosome"/>
</dbReference>
<dbReference type="PaxDb" id="187420-MTH_1278"/>
<keyword evidence="2" id="KW-1185">Reference proteome</keyword>